<dbReference type="PANTHER" id="PTHR24035:SF109">
    <property type="entry name" value="PROTEIN DRAPER"/>
    <property type="match status" value="1"/>
</dbReference>
<accession>A0AA88GUW4</accession>
<organism evidence="4 5">
    <name type="scientific">Naegleria lovaniensis</name>
    <name type="common">Amoeba</name>
    <dbReference type="NCBI Taxonomy" id="51637"/>
    <lineage>
        <taxon>Eukaryota</taxon>
        <taxon>Discoba</taxon>
        <taxon>Heterolobosea</taxon>
        <taxon>Tetramitia</taxon>
        <taxon>Eutetramitia</taxon>
        <taxon>Vahlkampfiidae</taxon>
        <taxon>Naegleria</taxon>
    </lineage>
</organism>
<dbReference type="GO" id="GO:0006629">
    <property type="term" value="P:lipid metabolic process"/>
    <property type="evidence" value="ECO:0007669"/>
    <property type="project" value="InterPro"/>
</dbReference>
<dbReference type="GeneID" id="68094963"/>
<sequence length="1782" mass="198104">MTTHESRSKPRKRVVVGYYHSKKVMVAGLKIFSFRQVAKAWGCSPSTVFYWKNRIEENVQANVGGVRQFKYDLKDVVKAVLIVNKVSMVKPLSTLDEYVNELQKHGYDYSTTWVSRVLKQLGNSFKNACYKSRLKYTPENITKYIHYVCEPSWNHVVEADARVAKTMTHVVQPYSWRNSQRKYTISSAKNKRTWYYGISFYYGHFDNDVWSASHLSNNAYYEDETDKPFEWSIILDYRLEPAVFKMYKHNYENKVAIAFRGTASTWSDIATNFYTNLVGTNVCRNGTCAKFHSGYYSEYMSYRDLLISKIQSLIQTGTNPQIIVTGHSQGGGLAQLCAVDLALTFNIPTSQMKLITFAAPAPGDYYFSYLGQRFVNHLRIVSGCNCAYFSCIYLDMVENLLTTNHFGTLFALQYRFDPSPSYITLHSLNTYIEHVKLQTPYEELTRVFALDSVVTSRYQGIYVQDTLWPCSMQLSIVSTWDSQRRYEVFNGRCDIPYLVASYSSDIPAGIYDVNANITYGLYSPPFTIRAYPNQIQVNLTSSVIGTFTPSFTCPSQCVNCSEVTQQCTSCKPGYYGTTCEFRCPSNCATCMNSTACLTCASNVTTPPPQCAPKCSSCVNGLCIDSGVCKCNDGWTGVNCSQILCPAGCTSCSSPYQCTGCKNGWYGITCSSPCLANCLTCSNSVSCSLCAPGYYGSTCSNVGYSTTRSVFTYPIVVSPPTYGITSYGSVSSKIEKVASDYESLLAIGDGGKTLIRKDSLAASFVQVTNASFAPYTFTNVDFYNSNGIITTSTPSIVFVFGNSPSMPLRYSTVPVLFNTSVQDVIVDVTIDSYLSFYLTASGRLYVYGDMSAFYSSGACVHSGILGRASFTNLTEIHFPNNDRIKVFDCVMQICFAYSYSGRLYGWGHVSKRYYGIDSTLCEMQPLLLDMSPFNGAEITAVHANNYGYSMFLTIDGRVFFSGIDTSLPYTLSLPSQLFDPSERVIAIGGGYDRSFYSLVTRSRKNYVLGTASEITLMTGASRTNLHYISGYDGNLIHGKYLISQTSCFGVYDLDPTTCSGNGKCANTDLCVCNSNYAGQRCEKPVCFGFAADDQRVCSGKGQCIAPNVCSCQSQFTGSQCELFSSPFCSNVSTVPYQCPGCVEGSFNTVNMCRDKCPVNCISCNSSTTCQQCSYGYSGSLCTPSCPENCRACSSIDRCSLCHEGFYLSNSSTCEPCPENCNSCHNSQTCTSCKQGWNGATCTTPVCLRNCRTCTNSENCTSCVDGYKGDQCFTACPVNCQSCNSTQCVRCKDGYYGNDCEYREERCDSLSFSMFPTLSSRDVGNGQIEYTISVSKFFQPNMQNSTMRVALKNIRNCSSENVPYESEISIMTYNETKCEWIYMFRVDISSMMSDRTVSKQLDASGNIYTLKIPFYIAIERPQETPGYCSIVNYNINHEIKILLDSHQYIEMSYTAQNLTTVSYRRDVIAVQNKTLTVEGRLFISKGDLTRVTFVESIPVRDYGFDVTFYLVKTGEYYLALTTTKAVSSVSGTFRFNLEVTINGTVVPIDLVLDLQYYMPYDPPSTNLQLSTRLALYDENFQHSKLSFSSTETPNVLVQLVSSSGNVIPNGVGLTLKNAYLCCMKNGYRMPTFDLSTGQLGCTVSNSTTMSAWLKIIDNHVPVSMHNTRLVSFPNVNFQIGFAFTPAPLSIPVGTHTCFIHTESKLLITAQQRASRESRASSSELHSYEVIQFTQKEIIPVVSSSSNSTRPVKSHVNGAHRMDNTSMILFLMMSALLGLIISLWY</sequence>
<dbReference type="InterPro" id="IPR009091">
    <property type="entry name" value="RCC1/BLIP-II"/>
</dbReference>
<dbReference type="InterPro" id="IPR029058">
    <property type="entry name" value="AB_hydrolase_fold"/>
</dbReference>
<evidence type="ECO:0000313" key="5">
    <source>
        <dbReference type="Proteomes" id="UP000816034"/>
    </source>
</evidence>
<dbReference type="SUPFAM" id="SSF57184">
    <property type="entry name" value="Growth factor receptor domain"/>
    <property type="match status" value="3"/>
</dbReference>
<evidence type="ECO:0000256" key="2">
    <source>
        <dbReference type="SAM" id="Phobius"/>
    </source>
</evidence>
<dbReference type="PANTHER" id="PTHR24035">
    <property type="entry name" value="MULTIPLE EPIDERMAL GROWTH FACTOR-LIKE DOMAINS PROTEIN"/>
    <property type="match status" value="1"/>
</dbReference>
<dbReference type="PROSITE" id="PS00022">
    <property type="entry name" value="EGF_1"/>
    <property type="match status" value="2"/>
</dbReference>
<protein>
    <recommendedName>
        <fullName evidence="3">EGF-like domain-containing protein</fullName>
    </recommendedName>
</protein>
<dbReference type="Pfam" id="PF01764">
    <property type="entry name" value="Lipase_3"/>
    <property type="match status" value="1"/>
</dbReference>
<keyword evidence="1" id="KW-1015">Disulfide bond</keyword>
<dbReference type="SMART" id="SM00181">
    <property type="entry name" value="EGF"/>
    <property type="match status" value="12"/>
</dbReference>
<dbReference type="EMBL" id="PYSW02000015">
    <property type="protein sequence ID" value="KAG2386763.1"/>
    <property type="molecule type" value="Genomic_DNA"/>
</dbReference>
<comment type="caution">
    <text evidence="1">Lacks conserved residue(s) required for the propagation of feature annotation.</text>
</comment>
<keyword evidence="5" id="KW-1185">Reference proteome</keyword>
<dbReference type="SUPFAM" id="SSF50985">
    <property type="entry name" value="RCC1/BLIP-II"/>
    <property type="match status" value="1"/>
</dbReference>
<feature type="domain" description="EGF-like" evidence="3">
    <location>
        <begin position="1051"/>
        <end position="1081"/>
    </location>
</feature>
<dbReference type="CDD" id="cd00519">
    <property type="entry name" value="Lipase_3"/>
    <property type="match status" value="1"/>
</dbReference>
<feature type="transmembrane region" description="Helical" evidence="2">
    <location>
        <begin position="1764"/>
        <end position="1781"/>
    </location>
</feature>
<dbReference type="InterPro" id="IPR000742">
    <property type="entry name" value="EGF"/>
</dbReference>
<reference evidence="4 5" key="1">
    <citation type="journal article" date="2018" name="BMC Genomics">
        <title>The genome of Naegleria lovaniensis, the basis for a comparative approach to unravel pathogenicity factors of the human pathogenic amoeba N. fowleri.</title>
        <authorList>
            <person name="Liechti N."/>
            <person name="Schurch N."/>
            <person name="Bruggmann R."/>
            <person name="Wittwer M."/>
        </authorList>
    </citation>
    <scope>NUCLEOTIDE SEQUENCE [LARGE SCALE GENOMIC DNA]</scope>
    <source>
        <strain evidence="4 5">ATCC 30569</strain>
    </source>
</reference>
<evidence type="ECO:0000256" key="1">
    <source>
        <dbReference type="PROSITE-ProRule" id="PRU00076"/>
    </source>
</evidence>
<gene>
    <name evidence="4" type="ORF">C9374_002507</name>
</gene>
<dbReference type="SUPFAM" id="SSF53474">
    <property type="entry name" value="alpha/beta-Hydrolases"/>
    <property type="match status" value="1"/>
</dbReference>
<evidence type="ECO:0000313" key="4">
    <source>
        <dbReference type="EMBL" id="KAG2386763.1"/>
    </source>
</evidence>
<proteinExistence type="predicted"/>
<comment type="caution">
    <text evidence="4">The sequence shown here is derived from an EMBL/GenBank/DDBJ whole genome shotgun (WGS) entry which is preliminary data.</text>
</comment>
<keyword evidence="2" id="KW-1133">Transmembrane helix</keyword>
<keyword evidence="2" id="KW-0472">Membrane</keyword>
<dbReference type="InterPro" id="IPR009030">
    <property type="entry name" value="Growth_fac_rcpt_cys_sf"/>
</dbReference>
<feature type="disulfide bond" evidence="1">
    <location>
        <begin position="1071"/>
        <end position="1080"/>
    </location>
</feature>
<keyword evidence="2" id="KW-0812">Transmembrane</keyword>
<dbReference type="Gene3D" id="2.10.25.10">
    <property type="entry name" value="Laminin"/>
    <property type="match status" value="2"/>
</dbReference>
<dbReference type="InterPro" id="IPR052108">
    <property type="entry name" value="MEGF/SIB"/>
</dbReference>
<dbReference type="InterPro" id="IPR006212">
    <property type="entry name" value="Furin_repeat"/>
</dbReference>
<dbReference type="Proteomes" id="UP000816034">
    <property type="component" value="Unassembled WGS sequence"/>
</dbReference>
<name>A0AA88GUW4_NAELO</name>
<dbReference type="Gene3D" id="3.40.50.1820">
    <property type="entry name" value="alpha/beta hydrolase"/>
    <property type="match status" value="1"/>
</dbReference>
<dbReference type="PROSITE" id="PS01186">
    <property type="entry name" value="EGF_2"/>
    <property type="match status" value="1"/>
</dbReference>
<evidence type="ECO:0000259" key="3">
    <source>
        <dbReference type="PROSITE" id="PS50026"/>
    </source>
</evidence>
<dbReference type="InterPro" id="IPR002921">
    <property type="entry name" value="Fungal_lipase-type"/>
</dbReference>
<keyword evidence="1" id="KW-0245">EGF-like domain</keyword>
<dbReference type="RefSeq" id="XP_044550755.1">
    <property type="nucleotide sequence ID" value="XM_044691933.1"/>
</dbReference>
<dbReference type="SMART" id="SM00261">
    <property type="entry name" value="FU"/>
    <property type="match status" value="3"/>
</dbReference>
<dbReference type="PROSITE" id="PS50026">
    <property type="entry name" value="EGF_3"/>
    <property type="match status" value="1"/>
</dbReference>